<keyword evidence="2" id="KW-1185">Reference proteome</keyword>
<dbReference type="Gene3D" id="2.40.70.10">
    <property type="entry name" value="Acid Proteases"/>
    <property type="match status" value="1"/>
</dbReference>
<dbReference type="Proteomes" id="UP001381693">
    <property type="component" value="Unassembled WGS sequence"/>
</dbReference>
<protein>
    <submittedName>
        <fullName evidence="1">Uncharacterized protein</fullName>
    </submittedName>
</protein>
<organism evidence="1 2">
    <name type="scientific">Halocaridina rubra</name>
    <name type="common">Hawaiian red shrimp</name>
    <dbReference type="NCBI Taxonomy" id="373956"/>
    <lineage>
        <taxon>Eukaryota</taxon>
        <taxon>Metazoa</taxon>
        <taxon>Ecdysozoa</taxon>
        <taxon>Arthropoda</taxon>
        <taxon>Crustacea</taxon>
        <taxon>Multicrustacea</taxon>
        <taxon>Malacostraca</taxon>
        <taxon>Eumalacostraca</taxon>
        <taxon>Eucarida</taxon>
        <taxon>Decapoda</taxon>
        <taxon>Pleocyemata</taxon>
        <taxon>Caridea</taxon>
        <taxon>Atyoidea</taxon>
        <taxon>Atyidae</taxon>
        <taxon>Halocaridina</taxon>
    </lineage>
</organism>
<evidence type="ECO:0000313" key="2">
    <source>
        <dbReference type="Proteomes" id="UP001381693"/>
    </source>
</evidence>
<accession>A0AAN8X8V2</accession>
<comment type="caution">
    <text evidence="1">The sequence shown here is derived from an EMBL/GenBank/DDBJ whole genome shotgun (WGS) entry which is preliminary data.</text>
</comment>
<dbReference type="InterPro" id="IPR021109">
    <property type="entry name" value="Peptidase_aspartic_dom_sf"/>
</dbReference>
<evidence type="ECO:0000313" key="1">
    <source>
        <dbReference type="EMBL" id="KAK7074134.1"/>
    </source>
</evidence>
<proteinExistence type="predicted"/>
<sequence>MERKSARSGAKLSDLETLITTLIYASIHLPHAAWDAFPNLTVLLAHSNTSAFSITVPPQSYLRPSPDSFNETAECWILGIEESQSGTVL</sequence>
<gene>
    <name evidence="1" type="ORF">SK128_012793</name>
</gene>
<dbReference type="AlphaFoldDB" id="A0AAN8X8V2"/>
<feature type="non-terminal residue" evidence="1">
    <location>
        <position position="89"/>
    </location>
</feature>
<dbReference type="EMBL" id="JAXCGZ010011790">
    <property type="protein sequence ID" value="KAK7074134.1"/>
    <property type="molecule type" value="Genomic_DNA"/>
</dbReference>
<reference evidence="1 2" key="1">
    <citation type="submission" date="2023-11" db="EMBL/GenBank/DDBJ databases">
        <title>Halocaridina rubra genome assembly.</title>
        <authorList>
            <person name="Smith C."/>
        </authorList>
    </citation>
    <scope>NUCLEOTIDE SEQUENCE [LARGE SCALE GENOMIC DNA]</scope>
    <source>
        <strain evidence="1">EP-1</strain>
        <tissue evidence="1">Whole</tissue>
    </source>
</reference>
<name>A0AAN8X8V2_HALRR</name>